<gene>
    <name evidence="2" type="ORF">L484_004939</name>
</gene>
<feature type="compositionally biased region" description="Basic and acidic residues" evidence="1">
    <location>
        <begin position="85"/>
        <end position="98"/>
    </location>
</feature>
<keyword evidence="3" id="KW-1185">Reference proteome</keyword>
<proteinExistence type="predicted"/>
<dbReference type="AlphaFoldDB" id="W9S8C5"/>
<protein>
    <submittedName>
        <fullName evidence="2">Uncharacterized protein</fullName>
    </submittedName>
</protein>
<feature type="compositionally biased region" description="Basic and acidic residues" evidence="1">
    <location>
        <begin position="38"/>
        <end position="48"/>
    </location>
</feature>
<evidence type="ECO:0000313" key="2">
    <source>
        <dbReference type="EMBL" id="EXC31173.1"/>
    </source>
</evidence>
<feature type="region of interest" description="Disordered" evidence="1">
    <location>
        <begin position="29"/>
        <end position="55"/>
    </location>
</feature>
<evidence type="ECO:0000313" key="3">
    <source>
        <dbReference type="Proteomes" id="UP000030645"/>
    </source>
</evidence>
<feature type="region of interest" description="Disordered" evidence="1">
    <location>
        <begin position="85"/>
        <end position="104"/>
    </location>
</feature>
<sequence>MATKPCFSKIHPKIVLAVDPTWIRIKEDTTTDNTENLNKVEEKEENGTQRRKKKLRNAEIGVPRLIGGEILTDGRLKTKMVRMKERIRGKQKGRREGSGWDLVA</sequence>
<organism evidence="2 3">
    <name type="scientific">Morus notabilis</name>
    <dbReference type="NCBI Taxonomy" id="981085"/>
    <lineage>
        <taxon>Eukaryota</taxon>
        <taxon>Viridiplantae</taxon>
        <taxon>Streptophyta</taxon>
        <taxon>Embryophyta</taxon>
        <taxon>Tracheophyta</taxon>
        <taxon>Spermatophyta</taxon>
        <taxon>Magnoliopsida</taxon>
        <taxon>eudicotyledons</taxon>
        <taxon>Gunneridae</taxon>
        <taxon>Pentapetalae</taxon>
        <taxon>rosids</taxon>
        <taxon>fabids</taxon>
        <taxon>Rosales</taxon>
        <taxon>Moraceae</taxon>
        <taxon>Moreae</taxon>
        <taxon>Morus</taxon>
    </lineage>
</organism>
<dbReference type="Proteomes" id="UP000030645">
    <property type="component" value="Unassembled WGS sequence"/>
</dbReference>
<name>W9S8C5_9ROSA</name>
<accession>W9S8C5</accession>
<reference evidence="3" key="1">
    <citation type="submission" date="2013-01" db="EMBL/GenBank/DDBJ databases">
        <title>Draft Genome Sequence of a Mulberry Tree, Morus notabilis C.K. Schneid.</title>
        <authorList>
            <person name="He N."/>
            <person name="Zhao S."/>
        </authorList>
    </citation>
    <scope>NUCLEOTIDE SEQUENCE</scope>
</reference>
<dbReference type="EMBL" id="KE346241">
    <property type="protein sequence ID" value="EXC31173.1"/>
    <property type="molecule type" value="Genomic_DNA"/>
</dbReference>
<evidence type="ECO:0000256" key="1">
    <source>
        <dbReference type="SAM" id="MobiDB-lite"/>
    </source>
</evidence>